<feature type="compositionally biased region" description="Polar residues" evidence="1">
    <location>
        <begin position="105"/>
        <end position="124"/>
    </location>
</feature>
<sequence length="427" mass="47226">MSSVTLKDMENEIRFMNGSRTNDISISNDLGNIIELNDINDSLGLDMISNPKMMSSNNEPLKMPSLAEVEVTNLNSFEPVTINLSDSSFPPFQAEVKKEDNNIFLNNQTSSTPSLSLEQPQSRNTEADKKEKMEYLNKLQRLEQKGFPVSRRFTLDNSLNEIKDEFDRLVDARNLEASLRFQRQALMGIVTGLEWANGKFDPFELKLDGWSESVHENVEDFDEIFEELYDKYKERGKMAPEARLVMALAGSGFMCHVSNTFLRSRMPNVDDILRNNPDIARQVAGAAASAAGPGFGNFMNMAMNSGRNPQAQTQAPQPTQMFNAPSNSPQSVAATEAPSQSVRREMKGPSGVDDILKTFEEARRNDVYMMPESVSSVTQPAVAAAVEIQSLHSEEMMSQAESTRTGGGRGGGRRKRAAVGNSVSLAV</sequence>
<feature type="compositionally biased region" description="Low complexity" evidence="1">
    <location>
        <begin position="309"/>
        <end position="320"/>
    </location>
</feature>
<evidence type="ECO:0000256" key="1">
    <source>
        <dbReference type="SAM" id="MobiDB-lite"/>
    </source>
</evidence>
<name>A0A6C0D707_9ZZZZ</name>
<organism evidence="2">
    <name type="scientific">viral metagenome</name>
    <dbReference type="NCBI Taxonomy" id="1070528"/>
    <lineage>
        <taxon>unclassified sequences</taxon>
        <taxon>metagenomes</taxon>
        <taxon>organismal metagenomes</taxon>
    </lineage>
</organism>
<dbReference type="InterPro" id="IPR043910">
    <property type="entry name" value="DUF5767"/>
</dbReference>
<reference evidence="2" key="1">
    <citation type="journal article" date="2020" name="Nature">
        <title>Giant virus diversity and host interactions through global metagenomics.</title>
        <authorList>
            <person name="Schulz F."/>
            <person name="Roux S."/>
            <person name="Paez-Espino D."/>
            <person name="Jungbluth S."/>
            <person name="Walsh D.A."/>
            <person name="Denef V.J."/>
            <person name="McMahon K.D."/>
            <person name="Konstantinidis K.T."/>
            <person name="Eloe-Fadrosh E.A."/>
            <person name="Kyrpides N.C."/>
            <person name="Woyke T."/>
        </authorList>
    </citation>
    <scope>NUCLEOTIDE SEQUENCE</scope>
    <source>
        <strain evidence="2">GVMAG-M-3300023174-129</strain>
    </source>
</reference>
<proteinExistence type="predicted"/>
<feature type="region of interest" description="Disordered" evidence="1">
    <location>
        <begin position="393"/>
        <end position="427"/>
    </location>
</feature>
<evidence type="ECO:0000313" key="2">
    <source>
        <dbReference type="EMBL" id="QHT12311.1"/>
    </source>
</evidence>
<feature type="compositionally biased region" description="Polar residues" evidence="1">
    <location>
        <begin position="321"/>
        <end position="341"/>
    </location>
</feature>
<feature type="region of interest" description="Disordered" evidence="1">
    <location>
        <begin position="105"/>
        <end position="128"/>
    </location>
</feature>
<dbReference type="EMBL" id="MN739543">
    <property type="protein sequence ID" value="QHT12311.1"/>
    <property type="molecule type" value="Genomic_DNA"/>
</dbReference>
<feature type="region of interest" description="Disordered" evidence="1">
    <location>
        <begin position="300"/>
        <end position="351"/>
    </location>
</feature>
<accession>A0A6C0D707</accession>
<dbReference type="AlphaFoldDB" id="A0A6C0D707"/>
<protein>
    <submittedName>
        <fullName evidence="2">Uncharacterized protein</fullName>
    </submittedName>
</protein>
<dbReference type="Pfam" id="PF19071">
    <property type="entry name" value="DUF5767"/>
    <property type="match status" value="1"/>
</dbReference>